<evidence type="ECO:0000313" key="1">
    <source>
        <dbReference type="EMBL" id="KAJ3120355.1"/>
    </source>
</evidence>
<gene>
    <name evidence="1" type="ORF">HK100_012837</name>
</gene>
<protein>
    <submittedName>
        <fullName evidence="1">Uncharacterized protein</fullName>
    </submittedName>
</protein>
<dbReference type="AlphaFoldDB" id="A0AAD5T203"/>
<dbReference type="SUPFAM" id="SSF69118">
    <property type="entry name" value="AhpD-like"/>
    <property type="match status" value="1"/>
</dbReference>
<comment type="caution">
    <text evidence="1">The sequence shown here is derived from an EMBL/GenBank/DDBJ whole genome shotgun (WGS) entry which is preliminary data.</text>
</comment>
<dbReference type="Proteomes" id="UP001211907">
    <property type="component" value="Unassembled WGS sequence"/>
</dbReference>
<dbReference type="Gene3D" id="1.20.1290.10">
    <property type="entry name" value="AhpD-like"/>
    <property type="match status" value="1"/>
</dbReference>
<name>A0AAD5T203_9FUNG</name>
<dbReference type="InterPro" id="IPR029032">
    <property type="entry name" value="AhpD-like"/>
</dbReference>
<sequence length="543" mass="58956">MTINSLPSQSTTDSASSAERPTLQALLEPHAVYGDAFAEKYGAISFLATRIFGELPSVFHTNAIYPTTIKCQIVSVAFTTDVKKLSKNLQRLITIVTSLVAQCAYCSAVACGLGDVFKGFVAVTEPLQLAPGDISATDRIALRLCVAATKVPARVSPKLRRENFLAFGGEVGLQQIANILATSGFSNTFNSLLTAELDQHLSKSAEIAFKNTKYSFGAHKCNFKFKTTFPKASVSSGSSSNVSTFSWIMELIQVIRHARNLQVENQAILNELPIPTTHDSLNAWLLKKFHGGFAPRYLTKIINVNAKRAFCVLLSQTLFSETETKSFDNKYVAQLPFADRAVIAFVYFSATKNNLLTAHFAFLASSLGIPAVTLTAALHGAKIFDHKRPETATTAMQVMIPLTYYSARRYHKRVWRLAPRLVPSCDENPATVLAFCTLVSVFTMLQRYSAVVGNDGDGFENGVLEEFVASSYGRECGLVEGTATEFTSSARFSASEDEFEIDWDDVDVSTIGPAAASLRMGVGEIVGRGVGGGGDVWGGRVKY</sequence>
<reference evidence="1" key="1">
    <citation type="submission" date="2020-05" db="EMBL/GenBank/DDBJ databases">
        <title>Phylogenomic resolution of chytrid fungi.</title>
        <authorList>
            <person name="Stajich J.E."/>
            <person name="Amses K."/>
            <person name="Simmons R."/>
            <person name="Seto K."/>
            <person name="Myers J."/>
            <person name="Bonds A."/>
            <person name="Quandt C.A."/>
            <person name="Barry K."/>
            <person name="Liu P."/>
            <person name="Grigoriev I."/>
            <person name="Longcore J.E."/>
            <person name="James T.Y."/>
        </authorList>
    </citation>
    <scope>NUCLEOTIDE SEQUENCE</scope>
    <source>
        <strain evidence="1">JEL0513</strain>
    </source>
</reference>
<evidence type="ECO:0000313" key="2">
    <source>
        <dbReference type="Proteomes" id="UP001211907"/>
    </source>
</evidence>
<dbReference type="EMBL" id="JADGJH010000973">
    <property type="protein sequence ID" value="KAJ3120355.1"/>
    <property type="molecule type" value="Genomic_DNA"/>
</dbReference>
<proteinExistence type="predicted"/>
<accession>A0AAD5T203</accession>
<keyword evidence="2" id="KW-1185">Reference proteome</keyword>
<organism evidence="1 2">
    <name type="scientific">Physocladia obscura</name>
    <dbReference type="NCBI Taxonomy" id="109957"/>
    <lineage>
        <taxon>Eukaryota</taxon>
        <taxon>Fungi</taxon>
        <taxon>Fungi incertae sedis</taxon>
        <taxon>Chytridiomycota</taxon>
        <taxon>Chytridiomycota incertae sedis</taxon>
        <taxon>Chytridiomycetes</taxon>
        <taxon>Chytridiales</taxon>
        <taxon>Chytriomycetaceae</taxon>
        <taxon>Physocladia</taxon>
    </lineage>
</organism>